<evidence type="ECO:0000256" key="1">
    <source>
        <dbReference type="ARBA" id="ARBA00004115"/>
    </source>
</evidence>
<keyword evidence="8" id="KW-0472">Membrane</keyword>
<evidence type="ECO:0000256" key="7">
    <source>
        <dbReference type="ARBA" id="ARBA00022989"/>
    </source>
</evidence>
<evidence type="ECO:0000313" key="10">
    <source>
        <dbReference type="Proteomes" id="UP000596660"/>
    </source>
</evidence>
<evidence type="ECO:0000256" key="4">
    <source>
        <dbReference type="ARBA" id="ARBA00022692"/>
    </source>
</evidence>
<accession>A0A803KMN6</accession>
<reference evidence="9" key="1">
    <citation type="journal article" date="2017" name="Nature">
        <title>The genome of Chenopodium quinoa.</title>
        <authorList>
            <person name="Jarvis D.E."/>
            <person name="Ho Y.S."/>
            <person name="Lightfoot D.J."/>
            <person name="Schmoeckel S.M."/>
            <person name="Li B."/>
            <person name="Borm T.J.A."/>
            <person name="Ohyanagi H."/>
            <person name="Mineta K."/>
            <person name="Michell C.T."/>
            <person name="Saber N."/>
            <person name="Kharbatia N.M."/>
            <person name="Rupper R.R."/>
            <person name="Sharp A.R."/>
            <person name="Dally N."/>
            <person name="Boughton B.A."/>
            <person name="Woo Y.H."/>
            <person name="Gao G."/>
            <person name="Schijlen E.G.W.M."/>
            <person name="Guo X."/>
            <person name="Momin A.A."/>
            <person name="Negrao S."/>
            <person name="Al-Babili S."/>
            <person name="Gehring C."/>
            <person name="Roessner U."/>
            <person name="Jung C."/>
            <person name="Murphy K."/>
            <person name="Arold S.T."/>
            <person name="Gojobori T."/>
            <person name="van der Linden C.G."/>
            <person name="van Loo E.N."/>
            <person name="Jellen E.N."/>
            <person name="Maughan P.J."/>
            <person name="Tester M."/>
        </authorList>
    </citation>
    <scope>NUCLEOTIDE SEQUENCE [LARGE SCALE GENOMIC DNA]</scope>
    <source>
        <strain evidence="9">cv. PI 614886</strain>
    </source>
</reference>
<reference evidence="9" key="2">
    <citation type="submission" date="2021-03" db="UniProtKB">
        <authorList>
            <consortium name="EnsemblPlants"/>
        </authorList>
    </citation>
    <scope>IDENTIFICATION</scope>
</reference>
<evidence type="ECO:0000256" key="2">
    <source>
        <dbReference type="ARBA" id="ARBA00007695"/>
    </source>
</evidence>
<comment type="similarity">
    <text evidence="2">Belongs to the EMC10 family.</text>
</comment>
<dbReference type="AlphaFoldDB" id="A0A803KMN6"/>
<keyword evidence="7" id="KW-1133">Transmembrane helix</keyword>
<sequence length="190" mass="21662">MNSKDFQSNNHLTSHDPPPLLLLPPLLYPPLHGGDRRILILILSFNSMLNMLSEIPNSPMLELSLLVLNPGLMVTLTKLRFSRNTLTSSEQEKFKELLQTDDFYKIRLPSNVLSPPGRNYTVSAVKACILSLEAIFLFDYDFSVVPAYVLQAVLYFIGAYCESIKDPATMYIMLRDVLLERLWMNTLSYT</sequence>
<dbReference type="CDD" id="cd22209">
    <property type="entry name" value="EMC10"/>
    <property type="match status" value="1"/>
</dbReference>
<evidence type="ECO:0000256" key="5">
    <source>
        <dbReference type="ARBA" id="ARBA00022729"/>
    </source>
</evidence>
<dbReference type="Gramene" id="AUR62000292-RA">
    <property type="protein sequence ID" value="AUR62000292-RA:cds"/>
    <property type="gene ID" value="AUR62000292"/>
</dbReference>
<proteinExistence type="inferred from homology"/>
<dbReference type="PANTHER" id="PTHR21397">
    <property type="entry name" value="CHROMATIN COMPLEXES SUBUNIT BAP18-RELATED"/>
    <property type="match status" value="1"/>
</dbReference>
<evidence type="ECO:0000313" key="9">
    <source>
        <dbReference type="EnsemblPlants" id="AUR62000292-RA:cds"/>
    </source>
</evidence>
<organism evidence="9 10">
    <name type="scientific">Chenopodium quinoa</name>
    <name type="common">Quinoa</name>
    <dbReference type="NCBI Taxonomy" id="63459"/>
    <lineage>
        <taxon>Eukaryota</taxon>
        <taxon>Viridiplantae</taxon>
        <taxon>Streptophyta</taxon>
        <taxon>Embryophyta</taxon>
        <taxon>Tracheophyta</taxon>
        <taxon>Spermatophyta</taxon>
        <taxon>Magnoliopsida</taxon>
        <taxon>eudicotyledons</taxon>
        <taxon>Gunneridae</taxon>
        <taxon>Pentapetalae</taxon>
        <taxon>Caryophyllales</taxon>
        <taxon>Chenopodiaceae</taxon>
        <taxon>Chenopodioideae</taxon>
        <taxon>Atripliceae</taxon>
        <taxon>Chenopodium</taxon>
    </lineage>
</organism>
<keyword evidence="5" id="KW-0732">Signal</keyword>
<keyword evidence="6" id="KW-0256">Endoplasmic reticulum</keyword>
<evidence type="ECO:0000256" key="8">
    <source>
        <dbReference type="ARBA" id="ARBA00023136"/>
    </source>
</evidence>
<evidence type="ECO:0000256" key="6">
    <source>
        <dbReference type="ARBA" id="ARBA00022824"/>
    </source>
</evidence>
<evidence type="ECO:0000256" key="3">
    <source>
        <dbReference type="ARBA" id="ARBA00020105"/>
    </source>
</evidence>
<keyword evidence="10" id="KW-1185">Reference proteome</keyword>
<dbReference type="PANTHER" id="PTHR21397:SF4">
    <property type="entry name" value="ER MEMBRANE PROTEIN COMPLEX SUBUNIT 10"/>
    <property type="match status" value="1"/>
</dbReference>
<dbReference type="GO" id="GO:0005789">
    <property type="term" value="C:endoplasmic reticulum membrane"/>
    <property type="evidence" value="ECO:0007669"/>
    <property type="project" value="UniProtKB-SubCell"/>
</dbReference>
<dbReference type="Proteomes" id="UP000596660">
    <property type="component" value="Unplaced"/>
</dbReference>
<comment type="subcellular location">
    <subcellularLocation>
        <location evidence="1">Endoplasmic reticulum membrane</location>
        <topology evidence="1">Single-pass type I membrane protein</topology>
    </subcellularLocation>
</comment>
<keyword evidence="4" id="KW-0812">Transmembrane</keyword>
<name>A0A803KMN6_CHEQI</name>
<protein>
    <recommendedName>
        <fullName evidence="3">ER membrane protein complex subunit 10</fullName>
    </recommendedName>
</protein>
<dbReference type="EnsemblPlants" id="AUR62000292-RA">
    <property type="protein sequence ID" value="AUR62000292-RA:cds"/>
    <property type="gene ID" value="AUR62000292"/>
</dbReference>